<evidence type="ECO:0000259" key="2">
    <source>
        <dbReference type="PROSITE" id="PS50011"/>
    </source>
</evidence>
<proteinExistence type="predicted"/>
<organism evidence="3 4">
    <name type="scientific">Epichloe festucae (strain Fl1)</name>
    <dbReference type="NCBI Taxonomy" id="877507"/>
    <lineage>
        <taxon>Eukaryota</taxon>
        <taxon>Fungi</taxon>
        <taxon>Dikarya</taxon>
        <taxon>Ascomycota</taxon>
        <taxon>Pezizomycotina</taxon>
        <taxon>Sordariomycetes</taxon>
        <taxon>Hypocreomycetidae</taxon>
        <taxon>Hypocreales</taxon>
        <taxon>Clavicipitaceae</taxon>
        <taxon>Epichloe</taxon>
    </lineage>
</organism>
<dbReference type="Gene3D" id="1.10.510.10">
    <property type="entry name" value="Transferase(Phosphotransferase) domain 1"/>
    <property type="match status" value="1"/>
</dbReference>
<keyword evidence="4" id="KW-1185">Reference proteome</keyword>
<accession>A0A7S9PTR2</accession>
<dbReference type="OrthoDB" id="4062651at2759"/>
<dbReference type="InterPro" id="IPR000719">
    <property type="entry name" value="Prot_kinase_dom"/>
</dbReference>
<feature type="domain" description="Protein kinase" evidence="2">
    <location>
        <begin position="139"/>
        <end position="432"/>
    </location>
</feature>
<dbReference type="Proteomes" id="UP000594364">
    <property type="component" value="Chromosome 2"/>
</dbReference>
<dbReference type="InterPro" id="IPR011009">
    <property type="entry name" value="Kinase-like_dom_sf"/>
</dbReference>
<evidence type="ECO:0000313" key="4">
    <source>
        <dbReference type="Proteomes" id="UP000594364"/>
    </source>
</evidence>
<protein>
    <recommendedName>
        <fullName evidence="2">Protein kinase domain-containing protein</fullName>
    </recommendedName>
</protein>
<evidence type="ECO:0000256" key="1">
    <source>
        <dbReference type="SAM" id="MobiDB-lite"/>
    </source>
</evidence>
<reference evidence="3 4" key="1">
    <citation type="journal article" date="2018" name="PLoS Genet.">
        <title>Repeat elements organise 3D genome structure and mediate transcription in the filamentous fungus Epichloe festucae.</title>
        <authorList>
            <person name="Winter D.J."/>
            <person name="Ganley A.R.D."/>
            <person name="Young C.A."/>
            <person name="Liachko I."/>
            <person name="Schardl C.L."/>
            <person name="Dupont P.Y."/>
            <person name="Berry D."/>
            <person name="Ram A."/>
            <person name="Scott B."/>
            <person name="Cox M.P."/>
        </authorList>
    </citation>
    <scope>NUCLEOTIDE SEQUENCE [LARGE SCALE GENOMIC DNA]</scope>
    <source>
        <strain evidence="3 4">Fl1</strain>
    </source>
</reference>
<dbReference type="SUPFAM" id="SSF56112">
    <property type="entry name" value="Protein kinase-like (PK-like)"/>
    <property type="match status" value="1"/>
</dbReference>
<sequence length="432" mass="49638">MDAPRRFIKLVDKVHLANQHPATALQANMLDREDRFYAPSGAIYPGGPSTWNVIDWDQRRLVSVKMDQEQESPDVAFACLLKHIDHLPPDTYLVHLSPEGDLLSSSNDPEDDETLCPFRPSLDAAQLPPGIMTASRADLQEVARLGPNVYLVVYRNSMRPDDKHLSFNWHEMCLWCRLKHPNIVPFDKVIVDELEGRLVGFTSKYVPGGTLDENKTRLFKLKWLHQLTDVVDELNLNLGVAHQDVAPRNILIDESIDMLMLFDFNFSARIGRPGYSEPRNDVKGVIFTMYEVITRDQARRDKIHEDQDVSAVQELAWDKHPDVRLDHPVSEFRRVLDEWCERRREGPQITINTQAPNFIDWPPLPDPPLTETTVDRGPELGLEPLGKIVKRDYWERKELLRQGKTVLNWQRPAQKWPETGDKSNGVSDVAKQ</sequence>
<name>A0A7S9PTR2_EPIFF</name>
<evidence type="ECO:0000313" key="3">
    <source>
        <dbReference type="EMBL" id="QPG96026.1"/>
    </source>
</evidence>
<gene>
    <name evidence="3" type="ORF">C2857_002921</name>
</gene>
<dbReference type="GO" id="GO:0004672">
    <property type="term" value="F:protein kinase activity"/>
    <property type="evidence" value="ECO:0007669"/>
    <property type="project" value="InterPro"/>
</dbReference>
<dbReference type="SMART" id="SM00220">
    <property type="entry name" value="S_TKc"/>
    <property type="match status" value="1"/>
</dbReference>
<dbReference type="GO" id="GO:0005524">
    <property type="term" value="F:ATP binding"/>
    <property type="evidence" value="ECO:0007669"/>
    <property type="project" value="InterPro"/>
</dbReference>
<dbReference type="AlphaFoldDB" id="A0A7S9PTR2"/>
<feature type="region of interest" description="Disordered" evidence="1">
    <location>
        <begin position="410"/>
        <end position="432"/>
    </location>
</feature>
<dbReference type="EMBL" id="CP031386">
    <property type="protein sequence ID" value="QPG96026.1"/>
    <property type="molecule type" value="Genomic_DNA"/>
</dbReference>
<dbReference type="PROSITE" id="PS50011">
    <property type="entry name" value="PROTEIN_KINASE_DOM"/>
    <property type="match status" value="1"/>
</dbReference>